<proteinExistence type="predicted"/>
<evidence type="ECO:0000313" key="2">
    <source>
        <dbReference type="Proteomes" id="UP001372834"/>
    </source>
</evidence>
<evidence type="ECO:0000313" key="1">
    <source>
        <dbReference type="EMBL" id="KAK6625464.1"/>
    </source>
</evidence>
<organism evidence="1 2">
    <name type="scientific">Polyplax serrata</name>
    <name type="common">Common mouse louse</name>
    <dbReference type="NCBI Taxonomy" id="468196"/>
    <lineage>
        <taxon>Eukaryota</taxon>
        <taxon>Metazoa</taxon>
        <taxon>Ecdysozoa</taxon>
        <taxon>Arthropoda</taxon>
        <taxon>Hexapoda</taxon>
        <taxon>Insecta</taxon>
        <taxon>Pterygota</taxon>
        <taxon>Neoptera</taxon>
        <taxon>Paraneoptera</taxon>
        <taxon>Psocodea</taxon>
        <taxon>Troctomorpha</taxon>
        <taxon>Phthiraptera</taxon>
        <taxon>Anoplura</taxon>
        <taxon>Polyplacidae</taxon>
        <taxon>Polyplax</taxon>
    </lineage>
</organism>
<gene>
    <name evidence="1" type="ORF">RUM43_005762</name>
</gene>
<dbReference type="AlphaFoldDB" id="A0AAN8S8R5"/>
<dbReference type="EMBL" id="JAWJWE010000037">
    <property type="protein sequence ID" value="KAK6625464.1"/>
    <property type="molecule type" value="Genomic_DNA"/>
</dbReference>
<comment type="caution">
    <text evidence="1">The sequence shown here is derived from an EMBL/GenBank/DDBJ whole genome shotgun (WGS) entry which is preliminary data.</text>
</comment>
<reference evidence="1 2" key="1">
    <citation type="submission" date="2023-10" db="EMBL/GenBank/DDBJ databases">
        <title>Genomes of two closely related lineages of the louse Polyplax serrata with different host specificities.</title>
        <authorList>
            <person name="Martinu J."/>
            <person name="Tarabai H."/>
            <person name="Stefka J."/>
            <person name="Hypsa V."/>
        </authorList>
    </citation>
    <scope>NUCLEOTIDE SEQUENCE [LARGE SCALE GENOMIC DNA]</scope>
    <source>
        <strain evidence="1">HR10_N</strain>
    </source>
</reference>
<name>A0AAN8S8R5_POLSC</name>
<protein>
    <submittedName>
        <fullName evidence="1">Uncharacterized protein</fullName>
    </submittedName>
</protein>
<accession>A0AAN8S8R5</accession>
<sequence>MGKQAIRGSEPLLLGMSGKRRIYMDLPTDMDLWCVKTKEEVELFWKVHVAESDATCIQIEVCRCSNGLVDGIIDGLVIGFVVGATWCFIRSCNGRAVAPMVSEGFRWAGSGAVFFGALGAIRHCL</sequence>
<dbReference type="Proteomes" id="UP001372834">
    <property type="component" value="Unassembled WGS sequence"/>
</dbReference>